<feature type="transmembrane region" description="Helical" evidence="10">
    <location>
        <begin position="128"/>
        <end position="149"/>
    </location>
</feature>
<dbReference type="GO" id="GO:0012505">
    <property type="term" value="C:endomembrane system"/>
    <property type="evidence" value="ECO:0007669"/>
    <property type="project" value="UniProtKB-SubCell"/>
</dbReference>
<comment type="caution">
    <text evidence="10">Lacks conserved residue(s) required for the propagation of feature annotation.</text>
</comment>
<gene>
    <name evidence="12" type="ORF">NA56DRAFT_583899</name>
</gene>
<evidence type="ECO:0000256" key="6">
    <source>
        <dbReference type="ARBA" id="ARBA00022837"/>
    </source>
</evidence>
<dbReference type="Gene3D" id="1.20.1420.30">
    <property type="entry name" value="NCX, central ion-binding region"/>
    <property type="match status" value="1"/>
</dbReference>
<evidence type="ECO:0000256" key="7">
    <source>
        <dbReference type="ARBA" id="ARBA00022989"/>
    </source>
</evidence>
<dbReference type="OrthoDB" id="1699231at2759"/>
<evidence type="ECO:0000259" key="11">
    <source>
        <dbReference type="Pfam" id="PF01699"/>
    </source>
</evidence>
<dbReference type="GO" id="GO:0000329">
    <property type="term" value="C:fungal-type vacuole membrane"/>
    <property type="evidence" value="ECO:0007669"/>
    <property type="project" value="TreeGrafter"/>
</dbReference>
<comment type="similarity">
    <text evidence="2 10">Belongs to the Ca(2+):cation antiporter (CaCA) (TC 2.A.19) family.</text>
</comment>
<feature type="transmembrane region" description="Helical" evidence="10">
    <location>
        <begin position="208"/>
        <end position="226"/>
    </location>
</feature>
<feature type="transmembrane region" description="Helical" evidence="10">
    <location>
        <begin position="90"/>
        <end position="116"/>
    </location>
</feature>
<dbReference type="AlphaFoldDB" id="A0A2J6PK53"/>
<dbReference type="InterPro" id="IPR004798">
    <property type="entry name" value="CAX-like"/>
</dbReference>
<keyword evidence="6 10" id="KW-0106">Calcium</keyword>
<dbReference type="STRING" id="1745343.A0A2J6PK53"/>
<dbReference type="GO" id="GO:0015369">
    <property type="term" value="F:calcium:proton antiporter activity"/>
    <property type="evidence" value="ECO:0007669"/>
    <property type="project" value="UniProtKB-UniRule"/>
</dbReference>
<feature type="transmembrane region" description="Helical" evidence="10">
    <location>
        <begin position="61"/>
        <end position="84"/>
    </location>
</feature>
<keyword evidence="9 10" id="KW-0472">Membrane</keyword>
<feature type="domain" description="Sodium/calcium exchanger membrane region" evidence="11">
    <location>
        <begin position="30"/>
        <end position="189"/>
    </location>
</feature>
<dbReference type="PANTHER" id="PTHR31503:SF22">
    <property type="entry name" value="VACUOLAR CALCIUM ION TRANSPORTER"/>
    <property type="match status" value="1"/>
</dbReference>
<comment type="function">
    <text evidence="10">Has a role in promoting intracellular calcium ion sequestration via the exchange of calcium ions for hydrogen ions across the vacuolar membrane. Involved also in manganese ion homeostasis via its uptake into the vacuole.</text>
</comment>
<dbReference type="NCBIfam" id="TIGR00846">
    <property type="entry name" value="caca2"/>
    <property type="match status" value="1"/>
</dbReference>
<dbReference type="PANTHER" id="PTHR31503">
    <property type="entry name" value="VACUOLAR CALCIUM ION TRANSPORTER"/>
    <property type="match status" value="1"/>
</dbReference>
<feature type="transmembrane region" description="Helical" evidence="10">
    <location>
        <begin position="246"/>
        <end position="265"/>
    </location>
</feature>
<dbReference type="Proteomes" id="UP000235672">
    <property type="component" value="Unassembled WGS sequence"/>
</dbReference>
<keyword evidence="8 10" id="KW-0406">Ion transport</keyword>
<dbReference type="InterPro" id="IPR044880">
    <property type="entry name" value="NCX_ion-bd_dom_sf"/>
</dbReference>
<dbReference type="InterPro" id="IPR004713">
    <property type="entry name" value="CaH_exchang"/>
</dbReference>
<dbReference type="InterPro" id="IPR004837">
    <property type="entry name" value="NaCa_Exmemb"/>
</dbReference>
<evidence type="ECO:0000256" key="9">
    <source>
        <dbReference type="ARBA" id="ARBA00023136"/>
    </source>
</evidence>
<keyword evidence="10" id="KW-0050">Antiport</keyword>
<dbReference type="NCBIfam" id="TIGR00378">
    <property type="entry name" value="cax"/>
    <property type="match status" value="1"/>
</dbReference>
<keyword evidence="13" id="KW-1185">Reference proteome</keyword>
<feature type="transmembrane region" description="Helical" evidence="10">
    <location>
        <begin position="277"/>
        <end position="303"/>
    </location>
</feature>
<evidence type="ECO:0000256" key="8">
    <source>
        <dbReference type="ARBA" id="ARBA00023065"/>
    </source>
</evidence>
<reference evidence="12 13" key="1">
    <citation type="submission" date="2016-05" db="EMBL/GenBank/DDBJ databases">
        <title>A degradative enzymes factory behind the ericoid mycorrhizal symbiosis.</title>
        <authorList>
            <consortium name="DOE Joint Genome Institute"/>
            <person name="Martino E."/>
            <person name="Morin E."/>
            <person name="Grelet G."/>
            <person name="Kuo A."/>
            <person name="Kohler A."/>
            <person name="Daghino S."/>
            <person name="Barry K."/>
            <person name="Choi C."/>
            <person name="Cichocki N."/>
            <person name="Clum A."/>
            <person name="Copeland A."/>
            <person name="Hainaut M."/>
            <person name="Haridas S."/>
            <person name="Labutti K."/>
            <person name="Lindquist E."/>
            <person name="Lipzen A."/>
            <person name="Khouja H.-R."/>
            <person name="Murat C."/>
            <person name="Ohm R."/>
            <person name="Olson A."/>
            <person name="Spatafora J."/>
            <person name="Veneault-Fourrey C."/>
            <person name="Henrissat B."/>
            <person name="Grigoriev I."/>
            <person name="Martin F."/>
            <person name="Perotto S."/>
        </authorList>
    </citation>
    <scope>NUCLEOTIDE SEQUENCE [LARGE SCALE GENOMIC DNA]</scope>
    <source>
        <strain evidence="12 13">UAMH 7357</strain>
    </source>
</reference>
<accession>A0A2J6PK53</accession>
<keyword evidence="7 10" id="KW-1133">Transmembrane helix</keyword>
<proteinExistence type="inferred from homology"/>
<comment type="subcellular location">
    <subcellularLocation>
        <location evidence="1">Endomembrane system</location>
        <topology evidence="1">Multi-pass membrane protein</topology>
    </subcellularLocation>
    <subcellularLocation>
        <location evidence="10">Vacuole membrane</location>
    </subcellularLocation>
</comment>
<dbReference type="EMBL" id="KZ613522">
    <property type="protein sequence ID" value="PMD14428.1"/>
    <property type="molecule type" value="Genomic_DNA"/>
</dbReference>
<evidence type="ECO:0000313" key="13">
    <source>
        <dbReference type="Proteomes" id="UP000235672"/>
    </source>
</evidence>
<name>A0A2J6PK53_9HELO</name>
<keyword evidence="5 10" id="KW-0812">Transmembrane</keyword>
<dbReference type="GO" id="GO:0006874">
    <property type="term" value="P:intracellular calcium ion homeostasis"/>
    <property type="evidence" value="ECO:0007669"/>
    <property type="project" value="TreeGrafter"/>
</dbReference>
<evidence type="ECO:0000256" key="2">
    <source>
        <dbReference type="ARBA" id="ARBA00008170"/>
    </source>
</evidence>
<organism evidence="12 13">
    <name type="scientific">Hyaloscypha hepaticicola</name>
    <dbReference type="NCBI Taxonomy" id="2082293"/>
    <lineage>
        <taxon>Eukaryota</taxon>
        <taxon>Fungi</taxon>
        <taxon>Dikarya</taxon>
        <taxon>Ascomycota</taxon>
        <taxon>Pezizomycotina</taxon>
        <taxon>Leotiomycetes</taxon>
        <taxon>Helotiales</taxon>
        <taxon>Hyaloscyphaceae</taxon>
        <taxon>Hyaloscypha</taxon>
    </lineage>
</organism>
<feature type="transmembrane region" description="Helical" evidence="10">
    <location>
        <begin position="32"/>
        <end position="49"/>
    </location>
</feature>
<feature type="transmembrane region" description="Helical" evidence="10">
    <location>
        <begin position="169"/>
        <end position="187"/>
    </location>
</feature>
<keyword evidence="3 10" id="KW-0813">Transport</keyword>
<dbReference type="Pfam" id="PF01699">
    <property type="entry name" value="Na_Ca_ex"/>
    <property type="match status" value="2"/>
</dbReference>
<feature type="transmembrane region" description="Helical" evidence="10">
    <location>
        <begin position="315"/>
        <end position="331"/>
    </location>
</feature>
<protein>
    <recommendedName>
        <fullName evidence="10">Vacuolar calcium ion transporter</fullName>
    </recommendedName>
</protein>
<evidence type="ECO:0000256" key="1">
    <source>
        <dbReference type="ARBA" id="ARBA00004127"/>
    </source>
</evidence>
<evidence type="ECO:0000256" key="5">
    <source>
        <dbReference type="ARBA" id="ARBA00022692"/>
    </source>
</evidence>
<keyword evidence="4 10" id="KW-0109">Calcium transport</keyword>
<keyword evidence="10" id="KW-0926">Vacuole</keyword>
<evidence type="ECO:0000313" key="12">
    <source>
        <dbReference type="EMBL" id="PMD14428.1"/>
    </source>
</evidence>
<sequence>MTTLYSSKANYLLFLVPLSVVASKQQWNSVSVFALSFLAIFPLAELLSWSTEQLAKSTGQIIGGLLNATFGNAVEMIVGVTALIGNEFQVVQASMVGSILSGTLLIFGSTLFVAGYRTEEVKFNMDMTSIMSSLMIVSSASLIIPTASYFADMGAGSDIPSSNDYILDLSHVAALLLFAFYIIYLIFQLRTHASIFASSNEEEGDPELDLWAASFVLILATVGVSVCSDGLVDSIDETVEQLGVSRAFIGLILVPIVGNAGEFVATIHQARKDNVDFAISMIVGATLQIALFVTPVLVLLGWIINRPMSLKFDTFQTTVLAMSVIVVNCLVRDGRSNYFEGFLLLGTYLIVAIAFYVKKDPQEILASVQAVLDL</sequence>
<evidence type="ECO:0000256" key="10">
    <source>
        <dbReference type="RuleBase" id="RU365028"/>
    </source>
</evidence>
<feature type="transmembrane region" description="Helical" evidence="10">
    <location>
        <begin position="338"/>
        <end position="357"/>
    </location>
</feature>
<evidence type="ECO:0000256" key="3">
    <source>
        <dbReference type="ARBA" id="ARBA00022448"/>
    </source>
</evidence>
<feature type="domain" description="Sodium/calcium exchanger membrane region" evidence="11">
    <location>
        <begin position="215"/>
        <end position="356"/>
    </location>
</feature>
<evidence type="ECO:0000256" key="4">
    <source>
        <dbReference type="ARBA" id="ARBA00022568"/>
    </source>
</evidence>